<reference evidence="1" key="1">
    <citation type="submission" date="2021-01" db="EMBL/GenBank/DDBJ databases">
        <authorList>
            <person name="Corre E."/>
            <person name="Pelletier E."/>
            <person name="Niang G."/>
            <person name="Scheremetjew M."/>
            <person name="Finn R."/>
            <person name="Kale V."/>
            <person name="Holt S."/>
            <person name="Cochrane G."/>
            <person name="Meng A."/>
            <person name="Brown T."/>
            <person name="Cohen L."/>
        </authorList>
    </citation>
    <scope>NUCLEOTIDE SEQUENCE</scope>
    <source>
        <strain evidence="1">CCMP1205</strain>
    </source>
</reference>
<dbReference type="EMBL" id="HBHL01010104">
    <property type="protein sequence ID" value="CAD9717883.1"/>
    <property type="molecule type" value="Transcribed_RNA"/>
</dbReference>
<proteinExistence type="predicted"/>
<protein>
    <submittedName>
        <fullName evidence="1">Uncharacterized protein</fullName>
    </submittedName>
</protein>
<dbReference type="AlphaFoldDB" id="A0A7S2T4X9"/>
<evidence type="ECO:0000313" key="1">
    <source>
        <dbReference type="EMBL" id="CAD9717883.1"/>
    </source>
</evidence>
<organism evidence="1">
    <name type="scientific">Chloropicon primus</name>
    <dbReference type="NCBI Taxonomy" id="1764295"/>
    <lineage>
        <taxon>Eukaryota</taxon>
        <taxon>Viridiplantae</taxon>
        <taxon>Chlorophyta</taxon>
        <taxon>Chloropicophyceae</taxon>
        <taxon>Chloropicales</taxon>
        <taxon>Chloropicaceae</taxon>
        <taxon>Chloropicon</taxon>
    </lineage>
</organism>
<accession>A0A7S2T4X9</accession>
<name>A0A7S2T4X9_9CHLO</name>
<sequence>MWSTPCSRGRRMTCLAMGKRSAHATTERARSIPARLGKGRLCPSGRSVRPVSVRSAVRDKLDDSVDSFHSLNLLTLHVGDSTMKFPVDNAAAHELKQATLKVFDLFKEKETWERPRRLDNVKLKLRTRTSSEILRQDDDAEGSLEVSFFVNPNAHPTVFQAKVLFGLKDNTSGIQVSTEIPLSKFKQDLDAFA</sequence>
<gene>
    <name evidence="1" type="ORF">CPRI1469_LOCUS6748</name>
</gene>